<dbReference type="Gene3D" id="1.25.40.10">
    <property type="entry name" value="Tetratricopeptide repeat domain"/>
    <property type="match status" value="1"/>
</dbReference>
<dbReference type="GO" id="GO:0003723">
    <property type="term" value="F:RNA binding"/>
    <property type="evidence" value="ECO:0007669"/>
    <property type="project" value="InterPro"/>
</dbReference>
<dbReference type="NCBIfam" id="TIGR00756">
    <property type="entry name" value="PPR"/>
    <property type="match status" value="2"/>
</dbReference>
<dbReference type="Pfam" id="PF13041">
    <property type="entry name" value="PPR_2"/>
    <property type="match status" value="1"/>
</dbReference>
<evidence type="ECO:0000313" key="4">
    <source>
        <dbReference type="Proteomes" id="UP001420932"/>
    </source>
</evidence>
<evidence type="ECO:0000256" key="2">
    <source>
        <dbReference type="PROSITE-ProRule" id="PRU00708"/>
    </source>
</evidence>
<evidence type="ECO:0008006" key="5">
    <source>
        <dbReference type="Google" id="ProtNLM"/>
    </source>
</evidence>
<protein>
    <recommendedName>
        <fullName evidence="5">Pentatricopeptide repeat-containing protein</fullName>
    </recommendedName>
</protein>
<keyword evidence="4" id="KW-1185">Reference proteome</keyword>
<reference evidence="3 4" key="1">
    <citation type="submission" date="2024-01" db="EMBL/GenBank/DDBJ databases">
        <title>Genome assemblies of Stephania.</title>
        <authorList>
            <person name="Yang L."/>
        </authorList>
    </citation>
    <scope>NUCLEOTIDE SEQUENCE [LARGE SCALE GENOMIC DNA]</scope>
    <source>
        <strain evidence="3">YNDBR</strain>
        <tissue evidence="3">Leaf</tissue>
    </source>
</reference>
<dbReference type="InterPro" id="IPR046960">
    <property type="entry name" value="PPR_At4g14850-like_plant"/>
</dbReference>
<dbReference type="FunFam" id="1.25.40.10:FF:000344">
    <property type="entry name" value="Pentatricopeptide repeat-containing protein"/>
    <property type="match status" value="1"/>
</dbReference>
<gene>
    <name evidence="3" type="ORF">Syun_006294</name>
</gene>
<evidence type="ECO:0000256" key="1">
    <source>
        <dbReference type="ARBA" id="ARBA00022737"/>
    </source>
</evidence>
<dbReference type="InterPro" id="IPR011990">
    <property type="entry name" value="TPR-like_helical_dom_sf"/>
</dbReference>
<name>A0AAP0PXF1_9MAGN</name>
<dbReference type="Proteomes" id="UP001420932">
    <property type="component" value="Unassembled WGS sequence"/>
</dbReference>
<dbReference type="AlphaFoldDB" id="A0AAP0PXF1"/>
<dbReference type="PANTHER" id="PTHR47926">
    <property type="entry name" value="PENTATRICOPEPTIDE REPEAT-CONTAINING PROTEIN"/>
    <property type="match status" value="1"/>
</dbReference>
<organism evidence="3 4">
    <name type="scientific">Stephania yunnanensis</name>
    <dbReference type="NCBI Taxonomy" id="152371"/>
    <lineage>
        <taxon>Eukaryota</taxon>
        <taxon>Viridiplantae</taxon>
        <taxon>Streptophyta</taxon>
        <taxon>Embryophyta</taxon>
        <taxon>Tracheophyta</taxon>
        <taxon>Spermatophyta</taxon>
        <taxon>Magnoliopsida</taxon>
        <taxon>Ranunculales</taxon>
        <taxon>Menispermaceae</taxon>
        <taxon>Menispermoideae</taxon>
        <taxon>Cissampelideae</taxon>
        <taxon>Stephania</taxon>
    </lineage>
</organism>
<sequence length="128" mass="14154">MLTSGQHQPDNFTFPVVLKACSELSMLDMGMAVHCQVWIGGFQPDIYVQNSLISMYMNCGKEEEAARVFSAMHDRNVISWNSMISGYSRNGNSENALMAFDRMVCEDVEPDHATVVSVLPACANLNGK</sequence>
<dbReference type="EMBL" id="JBBNAF010000003">
    <property type="protein sequence ID" value="KAK9159953.1"/>
    <property type="molecule type" value="Genomic_DNA"/>
</dbReference>
<dbReference type="Pfam" id="PF13812">
    <property type="entry name" value="PPR_3"/>
    <property type="match status" value="1"/>
</dbReference>
<comment type="caution">
    <text evidence="3">The sequence shown here is derived from an EMBL/GenBank/DDBJ whole genome shotgun (WGS) entry which is preliminary data.</text>
</comment>
<accession>A0AAP0PXF1</accession>
<feature type="repeat" description="PPR" evidence="2">
    <location>
        <begin position="45"/>
        <end position="75"/>
    </location>
</feature>
<feature type="repeat" description="PPR" evidence="2">
    <location>
        <begin position="76"/>
        <end position="110"/>
    </location>
</feature>
<dbReference type="InterPro" id="IPR002885">
    <property type="entry name" value="PPR_rpt"/>
</dbReference>
<dbReference type="PROSITE" id="PS51375">
    <property type="entry name" value="PPR"/>
    <property type="match status" value="2"/>
</dbReference>
<evidence type="ECO:0000313" key="3">
    <source>
        <dbReference type="EMBL" id="KAK9159953.1"/>
    </source>
</evidence>
<dbReference type="GO" id="GO:0009451">
    <property type="term" value="P:RNA modification"/>
    <property type="evidence" value="ECO:0007669"/>
    <property type="project" value="InterPro"/>
</dbReference>
<proteinExistence type="predicted"/>
<keyword evidence="1" id="KW-0677">Repeat</keyword>